<dbReference type="KEGG" id="harc:HARCEL1_09005"/>
<organism evidence="1 2">
    <name type="scientific">Halococcoides cellulosivorans</name>
    <dbReference type="NCBI Taxonomy" id="1679096"/>
    <lineage>
        <taxon>Archaea</taxon>
        <taxon>Methanobacteriati</taxon>
        <taxon>Methanobacteriota</taxon>
        <taxon>Stenosarchaea group</taxon>
        <taxon>Halobacteria</taxon>
        <taxon>Halobacteriales</taxon>
        <taxon>Haloarculaceae</taxon>
        <taxon>Halococcoides</taxon>
    </lineage>
</organism>
<gene>
    <name evidence="1" type="ORF">HARCEL1_09005</name>
</gene>
<sequence>MSVPGVPTDDDPELELPCGETVDVREFDLNTSEIDCECGEAHGVVYDTDPLTRFIPEQMAHTLEETVKPRETDHTFGTLHAVGMLADEVPQTVASTDASEIGEVGFNYVWVSDFTAREVHVLLVQLLVDLMDHAVDQVGDDSIKSAFAERLDGLDVEEFVDEYRTQRSFDGPDDTAV</sequence>
<name>A0A2R4X212_9EURY</name>
<protein>
    <submittedName>
        <fullName evidence="1">Uncharacterized protein</fullName>
    </submittedName>
</protein>
<dbReference type="RefSeq" id="WP_108382598.1">
    <property type="nucleotide sequence ID" value="NZ_CP028858.1"/>
</dbReference>
<evidence type="ECO:0000313" key="1">
    <source>
        <dbReference type="EMBL" id="AWB27839.1"/>
    </source>
</evidence>
<dbReference type="EMBL" id="CP028858">
    <property type="protein sequence ID" value="AWB27839.1"/>
    <property type="molecule type" value="Genomic_DNA"/>
</dbReference>
<evidence type="ECO:0000313" key="2">
    <source>
        <dbReference type="Proteomes" id="UP000244727"/>
    </source>
</evidence>
<keyword evidence="2" id="KW-1185">Reference proteome</keyword>
<dbReference type="Proteomes" id="UP000244727">
    <property type="component" value="Chromosome"/>
</dbReference>
<dbReference type="Pfam" id="PF19132">
    <property type="entry name" value="DUF5815"/>
    <property type="match status" value="1"/>
</dbReference>
<dbReference type="InterPro" id="IPR043853">
    <property type="entry name" value="DUF5815"/>
</dbReference>
<dbReference type="GeneID" id="36512642"/>
<dbReference type="AlphaFoldDB" id="A0A2R4X212"/>
<reference evidence="1 2" key="1">
    <citation type="submission" date="2018-04" db="EMBL/GenBank/DDBJ databases">
        <title>Halococcoides cellulosivorans gen. nov., sp. nov., an extremely halophilic cellulose-utilizing haloarchaeon from hypersaline lakes.</title>
        <authorList>
            <person name="Sorokin D.Y."/>
            <person name="Toshchakov S.V."/>
            <person name="Samarov N.I."/>
            <person name="Korzhenkov A."/>
            <person name="Kublanov I.V."/>
        </authorList>
    </citation>
    <scope>NUCLEOTIDE SEQUENCE [LARGE SCALE GENOMIC DNA]</scope>
    <source>
        <strain evidence="1 2">HArcel1</strain>
    </source>
</reference>
<accession>A0A2R4X212</accession>
<proteinExistence type="predicted"/>